<dbReference type="PANTHER" id="PTHR23155">
    <property type="entry name" value="DISEASE RESISTANCE PROTEIN RP"/>
    <property type="match status" value="1"/>
</dbReference>
<organism evidence="4 5">
    <name type="scientific">Hevea brasiliensis</name>
    <name type="common">Para rubber tree</name>
    <name type="synonym">Siphonia brasiliensis</name>
    <dbReference type="NCBI Taxonomy" id="3981"/>
    <lineage>
        <taxon>Eukaryota</taxon>
        <taxon>Viridiplantae</taxon>
        <taxon>Streptophyta</taxon>
        <taxon>Embryophyta</taxon>
        <taxon>Tracheophyta</taxon>
        <taxon>Spermatophyta</taxon>
        <taxon>Magnoliopsida</taxon>
        <taxon>eudicotyledons</taxon>
        <taxon>Gunneridae</taxon>
        <taxon>Pentapetalae</taxon>
        <taxon>rosids</taxon>
        <taxon>fabids</taxon>
        <taxon>Malpighiales</taxon>
        <taxon>Euphorbiaceae</taxon>
        <taxon>Crotonoideae</taxon>
        <taxon>Micrandreae</taxon>
        <taxon>Hevea</taxon>
    </lineage>
</organism>
<keyword evidence="2" id="KW-0611">Plant defense</keyword>
<comment type="caution">
    <text evidence="4">The sequence shown here is derived from an EMBL/GenBank/DDBJ whole genome shotgun (WGS) entry which is preliminary data.</text>
</comment>
<dbReference type="SUPFAM" id="SSF52058">
    <property type="entry name" value="L domain-like"/>
    <property type="match status" value="1"/>
</dbReference>
<reference evidence="4 5" key="1">
    <citation type="journal article" date="2020" name="Mol. Plant">
        <title>The Chromosome-Based Rubber Tree Genome Provides New Insights into Spurge Genome Evolution and Rubber Biosynthesis.</title>
        <authorList>
            <person name="Liu J."/>
            <person name="Shi C."/>
            <person name="Shi C.C."/>
            <person name="Li W."/>
            <person name="Zhang Q.J."/>
            <person name="Zhang Y."/>
            <person name="Li K."/>
            <person name="Lu H.F."/>
            <person name="Shi C."/>
            <person name="Zhu S.T."/>
            <person name="Xiao Z.Y."/>
            <person name="Nan H."/>
            <person name="Yue Y."/>
            <person name="Zhu X.G."/>
            <person name="Wu Y."/>
            <person name="Hong X.N."/>
            <person name="Fan G.Y."/>
            <person name="Tong Y."/>
            <person name="Zhang D."/>
            <person name="Mao C.L."/>
            <person name="Liu Y.L."/>
            <person name="Hao S.J."/>
            <person name="Liu W.Q."/>
            <person name="Lv M.Q."/>
            <person name="Zhang H.B."/>
            <person name="Liu Y."/>
            <person name="Hu-Tang G.R."/>
            <person name="Wang J.P."/>
            <person name="Wang J.H."/>
            <person name="Sun Y.H."/>
            <person name="Ni S.B."/>
            <person name="Chen W.B."/>
            <person name="Zhang X.C."/>
            <person name="Jiao Y.N."/>
            <person name="Eichler E.E."/>
            <person name="Li G.H."/>
            <person name="Liu X."/>
            <person name="Gao L.Z."/>
        </authorList>
    </citation>
    <scope>NUCLEOTIDE SEQUENCE [LARGE SCALE GENOMIC DNA]</scope>
    <source>
        <strain evidence="5">cv. GT1</strain>
        <tissue evidence="4">Leaf</tissue>
    </source>
</reference>
<evidence type="ECO:0000313" key="5">
    <source>
        <dbReference type="Proteomes" id="UP000467840"/>
    </source>
</evidence>
<dbReference type="InterPro" id="IPR036388">
    <property type="entry name" value="WH-like_DNA-bd_sf"/>
</dbReference>
<gene>
    <name evidence="4" type="ORF">GH714_006361</name>
</gene>
<dbReference type="InterPro" id="IPR032675">
    <property type="entry name" value="LRR_dom_sf"/>
</dbReference>
<protein>
    <recommendedName>
        <fullName evidence="3">Disease resistance protein winged helix domain-containing protein</fullName>
    </recommendedName>
</protein>
<evidence type="ECO:0000256" key="2">
    <source>
        <dbReference type="ARBA" id="ARBA00022821"/>
    </source>
</evidence>
<evidence type="ECO:0000313" key="4">
    <source>
        <dbReference type="EMBL" id="KAF2322079.1"/>
    </source>
</evidence>
<evidence type="ECO:0000259" key="3">
    <source>
        <dbReference type="Pfam" id="PF23559"/>
    </source>
</evidence>
<evidence type="ECO:0000256" key="1">
    <source>
        <dbReference type="ARBA" id="ARBA00022737"/>
    </source>
</evidence>
<dbReference type="AlphaFoldDB" id="A0A6A6NCJ2"/>
<dbReference type="GO" id="GO:0098542">
    <property type="term" value="P:defense response to other organism"/>
    <property type="evidence" value="ECO:0007669"/>
    <property type="project" value="TreeGrafter"/>
</dbReference>
<accession>A0A6A6NCJ2</accession>
<dbReference type="InterPro" id="IPR044974">
    <property type="entry name" value="Disease_R_plants"/>
</dbReference>
<keyword evidence="1" id="KW-0677">Repeat</keyword>
<dbReference type="Gene3D" id="3.80.10.10">
    <property type="entry name" value="Ribonuclease Inhibitor"/>
    <property type="match status" value="1"/>
</dbReference>
<dbReference type="EMBL" id="JAAGAX010000002">
    <property type="protein sequence ID" value="KAF2322079.1"/>
    <property type="molecule type" value="Genomic_DNA"/>
</dbReference>
<proteinExistence type="predicted"/>
<dbReference type="Pfam" id="PF23559">
    <property type="entry name" value="WHD_DRP"/>
    <property type="match status" value="1"/>
</dbReference>
<keyword evidence="5" id="KW-1185">Reference proteome</keyword>
<feature type="domain" description="Disease resistance protein winged helix" evidence="3">
    <location>
        <begin position="7"/>
        <end position="72"/>
    </location>
</feature>
<dbReference type="InterPro" id="IPR058922">
    <property type="entry name" value="WHD_DRP"/>
</dbReference>
<name>A0A6A6NCJ2_HEVBR</name>
<sequence>MSFYFGLFPADYKIPTRTLIVLWVAEGLGRQQGDEKTPELVAEECLGELVNHNMVQVTEKKLNGKIKTCHLPEAVRVYWFAKAKEANFLQGHTNITGVIRRLADLVDPNDAIFDHIHVCSSGNGGSSPMDLKTLWAILVDEDNLVINDLDTWLTITKLGLICKMSRPSQKMAISKQLDVVANWVQNLKHLRSLSIYLTGKLKNQHLVSEFPQNLIELTLSASGLVEDPMQILDKLPKLQILILMSKSFAGKKMLCSYGGFPKLEVLKFKKMEPLEEWNVEKGALPSLKSLESTDVEI</sequence>
<dbReference type="PANTHER" id="PTHR23155:SF955">
    <property type="entry name" value="AAA+ ATPASE DOMAIN-CONTAINING PROTEIN"/>
    <property type="match status" value="1"/>
</dbReference>
<dbReference type="Gene3D" id="1.10.10.10">
    <property type="entry name" value="Winged helix-like DNA-binding domain superfamily/Winged helix DNA-binding domain"/>
    <property type="match status" value="1"/>
</dbReference>
<dbReference type="Proteomes" id="UP000467840">
    <property type="component" value="Chromosome 11"/>
</dbReference>